<organism evidence="1 2">
    <name type="scientific">Brachionus plicatilis</name>
    <name type="common">Marine rotifer</name>
    <name type="synonym">Brachionus muelleri</name>
    <dbReference type="NCBI Taxonomy" id="10195"/>
    <lineage>
        <taxon>Eukaryota</taxon>
        <taxon>Metazoa</taxon>
        <taxon>Spiralia</taxon>
        <taxon>Gnathifera</taxon>
        <taxon>Rotifera</taxon>
        <taxon>Eurotatoria</taxon>
        <taxon>Monogononta</taxon>
        <taxon>Pseudotrocha</taxon>
        <taxon>Ploima</taxon>
        <taxon>Brachionidae</taxon>
        <taxon>Brachionus</taxon>
    </lineage>
</organism>
<accession>A0A3M7QS07</accession>
<name>A0A3M7QS07_BRAPC</name>
<proteinExistence type="predicted"/>
<gene>
    <name evidence="1" type="ORF">BpHYR1_015288</name>
</gene>
<comment type="caution">
    <text evidence="1">The sequence shown here is derived from an EMBL/GenBank/DDBJ whole genome shotgun (WGS) entry which is preliminary data.</text>
</comment>
<evidence type="ECO:0000313" key="1">
    <source>
        <dbReference type="EMBL" id="RNA13758.1"/>
    </source>
</evidence>
<dbReference type="EMBL" id="REGN01005333">
    <property type="protein sequence ID" value="RNA13758.1"/>
    <property type="molecule type" value="Genomic_DNA"/>
</dbReference>
<sequence length="117" mass="12262">MARLDALLGSVGPVASSSSFILSLRRDKAGLASELLTDSNMIITLLDWLDTDWLLNNASISFNFSLSSGSSHSPLLVLLVSSSVDLLSLVCAVLSSPLSKQKNSASMLSTAISCSQT</sequence>
<reference evidence="1 2" key="1">
    <citation type="journal article" date="2018" name="Sci. Rep.">
        <title>Genomic signatures of local adaptation to the degree of environmental predictability in rotifers.</title>
        <authorList>
            <person name="Franch-Gras L."/>
            <person name="Hahn C."/>
            <person name="Garcia-Roger E.M."/>
            <person name="Carmona M.J."/>
            <person name="Serra M."/>
            <person name="Gomez A."/>
        </authorList>
    </citation>
    <scope>NUCLEOTIDE SEQUENCE [LARGE SCALE GENOMIC DNA]</scope>
    <source>
        <strain evidence="1">HYR1</strain>
    </source>
</reference>
<protein>
    <submittedName>
        <fullName evidence="1">Uncharacterized protein</fullName>
    </submittedName>
</protein>
<keyword evidence="2" id="KW-1185">Reference proteome</keyword>
<dbReference type="Proteomes" id="UP000276133">
    <property type="component" value="Unassembled WGS sequence"/>
</dbReference>
<evidence type="ECO:0000313" key="2">
    <source>
        <dbReference type="Proteomes" id="UP000276133"/>
    </source>
</evidence>
<dbReference type="AlphaFoldDB" id="A0A3M7QS07"/>